<evidence type="ECO:0000256" key="1">
    <source>
        <dbReference type="SAM" id="Phobius"/>
    </source>
</evidence>
<gene>
    <name evidence="2" type="ORF">DID87_07150</name>
</gene>
<reference evidence="2 3" key="1">
    <citation type="submission" date="2018-05" db="EMBL/GenBank/DDBJ databases">
        <title>Lactobacillus sanfranciscensis Ah4 draft denome sequence.</title>
        <authorList>
            <person name="Zhang G."/>
        </authorList>
    </citation>
    <scope>NUCLEOTIDE SEQUENCE [LARGE SCALE GENOMIC DNA]</scope>
    <source>
        <strain evidence="2 3">Ah4</strain>
    </source>
</reference>
<comment type="caution">
    <text evidence="2">The sequence shown here is derived from an EMBL/GenBank/DDBJ whole genome shotgun (WGS) entry which is preliminary data.</text>
</comment>
<evidence type="ECO:0000313" key="2">
    <source>
        <dbReference type="EMBL" id="TNK89697.1"/>
    </source>
</evidence>
<keyword evidence="1" id="KW-1133">Transmembrane helix</keyword>
<dbReference type="PANTHER" id="PTHR43734">
    <property type="entry name" value="PHYTOENE DESATURASE"/>
    <property type="match status" value="1"/>
</dbReference>
<keyword evidence="1" id="KW-0812">Transmembrane</keyword>
<dbReference type="Gene3D" id="3.50.50.60">
    <property type="entry name" value="FAD/NAD(P)-binding domain"/>
    <property type="match status" value="1"/>
</dbReference>
<feature type="transmembrane region" description="Helical" evidence="1">
    <location>
        <begin position="88"/>
        <end position="109"/>
    </location>
</feature>
<protein>
    <submittedName>
        <fullName evidence="2">Uncharacterized protein</fullName>
    </submittedName>
</protein>
<organism evidence="2 3">
    <name type="scientific">Fructilactobacillus sanfranciscensis</name>
    <name type="common">Lactobacillus sanfranciscensis</name>
    <dbReference type="NCBI Taxonomy" id="1625"/>
    <lineage>
        <taxon>Bacteria</taxon>
        <taxon>Bacillati</taxon>
        <taxon>Bacillota</taxon>
        <taxon>Bacilli</taxon>
        <taxon>Lactobacillales</taxon>
        <taxon>Lactobacillaceae</taxon>
        <taxon>Fructilactobacillus</taxon>
    </lineage>
</organism>
<dbReference type="PANTHER" id="PTHR43734:SF1">
    <property type="entry name" value="PHYTOENE DESATURASE"/>
    <property type="match status" value="1"/>
</dbReference>
<name>A0A5C4TIL7_FRUSA</name>
<evidence type="ECO:0000313" key="3">
    <source>
        <dbReference type="Proteomes" id="UP000313312"/>
    </source>
</evidence>
<dbReference type="EMBL" id="QFCR01000060">
    <property type="protein sequence ID" value="TNK89697.1"/>
    <property type="molecule type" value="Genomic_DNA"/>
</dbReference>
<proteinExistence type="predicted"/>
<dbReference type="Proteomes" id="UP000313312">
    <property type="component" value="Unassembled WGS sequence"/>
</dbReference>
<sequence>MLGFLNYLTDIYRKYLNAKDNFIYQSFRSPKDFFNLKTLINALKLKTFSSSYHDMKKFIPNEHLQYLLSFQTLYIGISPFSGPSIYNIILMIELLYGVWFIKGGMYQYAKALERRFKELGGTIQYHSEIKQVDVNP</sequence>
<dbReference type="AlphaFoldDB" id="A0A5C4TIL7"/>
<accession>A0A5C4TIL7</accession>
<keyword evidence="1" id="KW-0472">Membrane</keyword>
<dbReference type="RefSeq" id="WP_103423388.1">
    <property type="nucleotide sequence ID" value="NZ_JARBEX010000051.1"/>
</dbReference>
<dbReference type="InterPro" id="IPR036188">
    <property type="entry name" value="FAD/NAD-bd_sf"/>
</dbReference>
<dbReference type="SUPFAM" id="SSF51905">
    <property type="entry name" value="FAD/NAD(P)-binding domain"/>
    <property type="match status" value="1"/>
</dbReference>